<proteinExistence type="predicted"/>
<dbReference type="PANTHER" id="PTHR30250:SF11">
    <property type="entry name" value="O-ANTIGEN TRANSPORTER-RELATED"/>
    <property type="match status" value="1"/>
</dbReference>
<evidence type="ECO:0000256" key="6">
    <source>
        <dbReference type="SAM" id="Phobius"/>
    </source>
</evidence>
<accession>A0A7X4GD41</accession>
<keyword evidence="8" id="KW-1185">Reference proteome</keyword>
<keyword evidence="3 6" id="KW-0812">Transmembrane</keyword>
<reference evidence="7 8" key="1">
    <citation type="submission" date="2019-12" db="EMBL/GenBank/DDBJ databases">
        <authorList>
            <person name="Feng G."/>
            <person name="Zhu H."/>
        </authorList>
    </citation>
    <scope>NUCLEOTIDE SEQUENCE [LARGE SCALE GENOMIC DNA]</scope>
    <source>
        <strain evidence="7 8">FGD1</strain>
    </source>
</reference>
<keyword evidence="2" id="KW-1003">Cell membrane</keyword>
<dbReference type="GO" id="GO:0005886">
    <property type="term" value="C:plasma membrane"/>
    <property type="evidence" value="ECO:0007669"/>
    <property type="project" value="UniProtKB-SubCell"/>
</dbReference>
<evidence type="ECO:0000256" key="3">
    <source>
        <dbReference type="ARBA" id="ARBA00022692"/>
    </source>
</evidence>
<keyword evidence="4 6" id="KW-1133">Transmembrane helix</keyword>
<evidence type="ECO:0000256" key="5">
    <source>
        <dbReference type="ARBA" id="ARBA00023136"/>
    </source>
</evidence>
<protein>
    <submittedName>
        <fullName evidence="7">Oligosaccharide flippase family protein</fullName>
    </submittedName>
</protein>
<evidence type="ECO:0000256" key="4">
    <source>
        <dbReference type="ARBA" id="ARBA00022989"/>
    </source>
</evidence>
<name>A0A7X4GD41_9SPHN</name>
<feature type="transmembrane region" description="Helical" evidence="6">
    <location>
        <begin position="96"/>
        <end position="113"/>
    </location>
</feature>
<feature type="transmembrane region" description="Helical" evidence="6">
    <location>
        <begin position="403"/>
        <end position="425"/>
    </location>
</feature>
<dbReference type="Pfam" id="PF01943">
    <property type="entry name" value="Polysacc_synt"/>
    <property type="match status" value="1"/>
</dbReference>
<organism evidence="7 8">
    <name type="scientific">Novosphingobium silvae</name>
    <dbReference type="NCBI Taxonomy" id="2692619"/>
    <lineage>
        <taxon>Bacteria</taxon>
        <taxon>Pseudomonadati</taxon>
        <taxon>Pseudomonadota</taxon>
        <taxon>Alphaproteobacteria</taxon>
        <taxon>Sphingomonadales</taxon>
        <taxon>Sphingomonadaceae</taxon>
        <taxon>Novosphingobium</taxon>
    </lineage>
</organism>
<evidence type="ECO:0000256" key="1">
    <source>
        <dbReference type="ARBA" id="ARBA00004651"/>
    </source>
</evidence>
<comment type="subcellular location">
    <subcellularLocation>
        <location evidence="1">Cell membrane</location>
        <topology evidence="1">Multi-pass membrane protein</topology>
    </subcellularLocation>
</comment>
<feature type="transmembrane region" description="Helical" evidence="6">
    <location>
        <begin position="151"/>
        <end position="172"/>
    </location>
</feature>
<dbReference type="PANTHER" id="PTHR30250">
    <property type="entry name" value="PST FAMILY PREDICTED COLANIC ACID TRANSPORTER"/>
    <property type="match status" value="1"/>
</dbReference>
<dbReference type="EMBL" id="WVTD01000001">
    <property type="protein sequence ID" value="MYL96435.1"/>
    <property type="molecule type" value="Genomic_DNA"/>
</dbReference>
<feature type="transmembrane region" description="Helical" evidence="6">
    <location>
        <begin position="374"/>
        <end position="397"/>
    </location>
</feature>
<feature type="transmembrane region" description="Helical" evidence="6">
    <location>
        <begin position="39"/>
        <end position="58"/>
    </location>
</feature>
<evidence type="ECO:0000256" key="2">
    <source>
        <dbReference type="ARBA" id="ARBA00022475"/>
    </source>
</evidence>
<dbReference type="InterPro" id="IPR050833">
    <property type="entry name" value="Poly_Biosynth_Transport"/>
</dbReference>
<dbReference type="RefSeq" id="WP_160984160.1">
    <property type="nucleotide sequence ID" value="NZ_WVTD01000001.1"/>
</dbReference>
<keyword evidence="5 6" id="KW-0472">Membrane</keyword>
<comment type="caution">
    <text evidence="7">The sequence shown here is derived from an EMBL/GenBank/DDBJ whole genome shotgun (WGS) entry which is preliminary data.</text>
</comment>
<feature type="transmembrane region" description="Helical" evidence="6">
    <location>
        <begin position="178"/>
        <end position="197"/>
    </location>
</feature>
<evidence type="ECO:0000313" key="7">
    <source>
        <dbReference type="EMBL" id="MYL96435.1"/>
    </source>
</evidence>
<dbReference type="Proteomes" id="UP000465810">
    <property type="component" value="Unassembled WGS sequence"/>
</dbReference>
<sequence>MIGRLLINSSAMLGGQLASVAITLIQSVILARAFGPEQFGKWALLISASSLIANFLAFRTSESLTCFWVEAREQNDANSAQVYLSSALIVEFATKLMAGFATFIMGVALLGGIRATWDIVVAAALIGLYRFLSFGDAAWMSLMRDEKRIKALSLLPTAQAMMQLCLIAVLLAVFGKGLFLAALSYVAAQTVFLVVKVDQTRSTAKRAGVALLPLGNLRSLKPRWRAGFWKMMGAGYLSSCLSSLMKEGDTLVVGLVASDSSVGFYRLARSLVSVVQLVTQAIATLILQDFAEIRRNGAAAVLSVVRRVAVPFAALVLAGCAVIAIALPAVIKMIYGPQYAGAVLPFRILLVGTAVSTSLFWVTPALIALREVRAMLHISFMNFAAYVASMALGIYLLQGTGPAVATSVAWTVGYSASLVWLLVVLRREKCRDHDEGTLPR</sequence>
<dbReference type="AlphaFoldDB" id="A0A7X4GD41"/>
<feature type="transmembrane region" description="Helical" evidence="6">
    <location>
        <begin position="343"/>
        <end position="362"/>
    </location>
</feature>
<feature type="transmembrane region" description="Helical" evidence="6">
    <location>
        <begin position="119"/>
        <end position="139"/>
    </location>
</feature>
<dbReference type="InterPro" id="IPR002797">
    <property type="entry name" value="Polysacc_synth"/>
</dbReference>
<feature type="transmembrane region" description="Helical" evidence="6">
    <location>
        <begin position="12"/>
        <end position="33"/>
    </location>
</feature>
<evidence type="ECO:0000313" key="8">
    <source>
        <dbReference type="Proteomes" id="UP000465810"/>
    </source>
</evidence>
<feature type="transmembrane region" description="Helical" evidence="6">
    <location>
        <begin position="308"/>
        <end position="331"/>
    </location>
</feature>
<gene>
    <name evidence="7" type="ORF">GR702_01425</name>
</gene>